<evidence type="ECO:0000313" key="7">
    <source>
        <dbReference type="EMBL" id="KTB39915.1"/>
    </source>
</evidence>
<evidence type="ECO:0000256" key="2">
    <source>
        <dbReference type="ARBA" id="ARBA00009160"/>
    </source>
</evidence>
<comment type="caution">
    <text evidence="7">The sequence shown here is derived from an EMBL/GenBank/DDBJ whole genome shotgun (WGS) entry which is preliminary data.</text>
</comment>
<dbReference type="Pfam" id="PF04930">
    <property type="entry name" value="FUN14"/>
    <property type="match status" value="1"/>
</dbReference>
<feature type="transmembrane region" description="Helical" evidence="6">
    <location>
        <begin position="117"/>
        <end position="136"/>
    </location>
</feature>
<gene>
    <name evidence="7" type="ORF">WG66_7616</name>
</gene>
<proteinExistence type="inferred from homology"/>
<evidence type="ECO:0000256" key="6">
    <source>
        <dbReference type="SAM" id="Phobius"/>
    </source>
</evidence>
<evidence type="ECO:0000256" key="1">
    <source>
        <dbReference type="ARBA" id="ARBA00004370"/>
    </source>
</evidence>
<protein>
    <recommendedName>
        <fullName evidence="9">Fun14 family protein</fullName>
    </recommendedName>
</protein>
<evidence type="ECO:0000313" key="8">
    <source>
        <dbReference type="Proteomes" id="UP000054988"/>
    </source>
</evidence>
<evidence type="ECO:0008006" key="9">
    <source>
        <dbReference type="Google" id="ProtNLM"/>
    </source>
</evidence>
<dbReference type="PANTHER" id="PTHR21346:SF10">
    <property type="entry name" value="TRANSMEMBRANE PROTEIN"/>
    <property type="match status" value="1"/>
</dbReference>
<dbReference type="AlphaFoldDB" id="A0A0W0FU49"/>
<keyword evidence="5 6" id="KW-0472">Membrane</keyword>
<keyword evidence="4 6" id="KW-1133">Transmembrane helix</keyword>
<evidence type="ECO:0000256" key="5">
    <source>
        <dbReference type="ARBA" id="ARBA00023136"/>
    </source>
</evidence>
<sequence>MSTLKLSRPLHGILNHQTCWKLQSPLLRRIGTNNSKLVTTIAHPRPNTVLYFDGRPTNRFPSVWKALGLTGVGLGVSAILSPTIFCEPVSPLKPEATSPPPPGVYNSTPSPPPESSVNLYELSFGTVAGICAGVFVKKGAKAIAFFLGGVFVLLQYLGTTSVIRVDWGRVSKRFENLFYTKDLNGASKPPTVYSFFNWLVNFLAADFQPRASFVAGLLLGLRIG</sequence>
<feature type="transmembrane region" description="Helical" evidence="6">
    <location>
        <begin position="143"/>
        <end position="163"/>
    </location>
</feature>
<evidence type="ECO:0000256" key="4">
    <source>
        <dbReference type="ARBA" id="ARBA00022989"/>
    </source>
</evidence>
<dbReference type="eggNOG" id="ENOG502S4WM">
    <property type="taxonomic scope" value="Eukaryota"/>
</dbReference>
<keyword evidence="3 6" id="KW-0812">Transmembrane</keyword>
<dbReference type="Proteomes" id="UP000054988">
    <property type="component" value="Unassembled WGS sequence"/>
</dbReference>
<dbReference type="InterPro" id="IPR007014">
    <property type="entry name" value="FUN14"/>
</dbReference>
<reference evidence="7 8" key="1">
    <citation type="submission" date="2015-12" db="EMBL/GenBank/DDBJ databases">
        <title>Draft genome sequence of Moniliophthora roreri, the causal agent of frosty pod rot of cacao.</title>
        <authorList>
            <person name="Aime M.C."/>
            <person name="Diaz-Valderrama J.R."/>
            <person name="Kijpornyongpan T."/>
            <person name="Phillips-Mora W."/>
        </authorList>
    </citation>
    <scope>NUCLEOTIDE SEQUENCE [LARGE SCALE GENOMIC DNA]</scope>
    <source>
        <strain evidence="7 8">MCA 2952</strain>
    </source>
</reference>
<dbReference type="GO" id="GO:0016020">
    <property type="term" value="C:membrane"/>
    <property type="evidence" value="ECO:0007669"/>
    <property type="project" value="UniProtKB-SubCell"/>
</dbReference>
<comment type="similarity">
    <text evidence="2">Belongs to the FUN14 family.</text>
</comment>
<accession>A0A0W0FU49</accession>
<dbReference type="PANTHER" id="PTHR21346">
    <property type="entry name" value="FUN14 DOMAIN CONTAINING"/>
    <property type="match status" value="1"/>
</dbReference>
<name>A0A0W0FU49_MONRR</name>
<comment type="subcellular location">
    <subcellularLocation>
        <location evidence="1">Membrane</location>
    </subcellularLocation>
</comment>
<organism evidence="7 8">
    <name type="scientific">Moniliophthora roreri</name>
    <name type="common">Frosty pod rot fungus</name>
    <name type="synonym">Monilia roreri</name>
    <dbReference type="NCBI Taxonomy" id="221103"/>
    <lineage>
        <taxon>Eukaryota</taxon>
        <taxon>Fungi</taxon>
        <taxon>Dikarya</taxon>
        <taxon>Basidiomycota</taxon>
        <taxon>Agaricomycotina</taxon>
        <taxon>Agaricomycetes</taxon>
        <taxon>Agaricomycetidae</taxon>
        <taxon>Agaricales</taxon>
        <taxon>Marasmiineae</taxon>
        <taxon>Marasmiaceae</taxon>
        <taxon>Moniliophthora</taxon>
    </lineage>
</organism>
<evidence type="ECO:0000256" key="3">
    <source>
        <dbReference type="ARBA" id="ARBA00022692"/>
    </source>
</evidence>
<feature type="transmembrane region" description="Helical" evidence="6">
    <location>
        <begin position="63"/>
        <end position="85"/>
    </location>
</feature>
<dbReference type="EMBL" id="LATX01001627">
    <property type="protein sequence ID" value="KTB39915.1"/>
    <property type="molecule type" value="Genomic_DNA"/>
</dbReference>